<gene>
    <name evidence="1" type="ORF">XCCB100_2652</name>
</gene>
<protein>
    <submittedName>
        <fullName evidence="1">Uncharacterized protein</fullName>
    </submittedName>
</protein>
<reference evidence="1 2" key="1">
    <citation type="journal article" date="2008" name="J. Biotechnol.">
        <title>The genome of Xanthomonas campestris pv. campestris B100 and its use for the reconstruction of metabolic pathways involved in xanthan biosynthesis.</title>
        <authorList>
            <person name="Vorholter F.J."/>
            <person name="Schneiker S."/>
            <person name="Goesmann A."/>
            <person name="Krause L."/>
            <person name="Bekel T."/>
            <person name="Kaiser O."/>
            <person name="Linke B."/>
            <person name="Patschkowski T."/>
            <person name="Ruckert C."/>
            <person name="Schmid J."/>
            <person name="Sidhu V.K."/>
            <person name="Sieber V."/>
            <person name="Tauch A."/>
            <person name="Watt S.A."/>
            <person name="Weisshaar B."/>
            <person name="Becker A."/>
            <person name="Niehaus K."/>
            <person name="Puhler A."/>
        </authorList>
    </citation>
    <scope>NUCLEOTIDE SEQUENCE [LARGE SCALE GENOMIC DNA]</scope>
    <source>
        <strain evidence="1 2">B100</strain>
    </source>
</reference>
<dbReference type="HOGENOM" id="CLU_2940757_0_0_6"/>
<dbReference type="EMBL" id="AM920689">
    <property type="protein sequence ID" value="CAP52013.1"/>
    <property type="molecule type" value="Genomic_DNA"/>
</dbReference>
<dbReference type="Proteomes" id="UP000001188">
    <property type="component" value="Chromosome"/>
</dbReference>
<sequence>MVQNFLTSDGARHRWSDEWQERNLTLPGVDPNDRFPCRRLSSVVLASARGLVVLTCDDVS</sequence>
<name>B0RUU4_XANCB</name>
<dbReference type="AlphaFoldDB" id="B0RUU4"/>
<evidence type="ECO:0000313" key="1">
    <source>
        <dbReference type="EMBL" id="CAP52013.1"/>
    </source>
</evidence>
<accession>B0RUU4</accession>
<dbReference type="KEGG" id="xca:xcc-b100_2652"/>
<proteinExistence type="predicted"/>
<organism evidence="1 2">
    <name type="scientific">Xanthomonas campestris pv. campestris (strain B100)</name>
    <dbReference type="NCBI Taxonomy" id="509169"/>
    <lineage>
        <taxon>Bacteria</taxon>
        <taxon>Pseudomonadati</taxon>
        <taxon>Pseudomonadota</taxon>
        <taxon>Gammaproteobacteria</taxon>
        <taxon>Lysobacterales</taxon>
        <taxon>Lysobacteraceae</taxon>
        <taxon>Xanthomonas</taxon>
    </lineage>
</organism>
<evidence type="ECO:0000313" key="2">
    <source>
        <dbReference type="Proteomes" id="UP000001188"/>
    </source>
</evidence>